<evidence type="ECO:0000256" key="2">
    <source>
        <dbReference type="SAM" id="Phobius"/>
    </source>
</evidence>
<keyword evidence="2" id="KW-0812">Transmembrane</keyword>
<accession>A0A1G9D754</accession>
<feature type="transmembrane region" description="Helical" evidence="2">
    <location>
        <begin position="306"/>
        <end position="325"/>
    </location>
</feature>
<feature type="transmembrane region" description="Helical" evidence="2">
    <location>
        <begin position="12"/>
        <end position="32"/>
    </location>
</feature>
<keyword evidence="4" id="KW-1185">Reference proteome</keyword>
<name>A0A1G9D754_9ACTN</name>
<protein>
    <submittedName>
        <fullName evidence="3">Uncharacterized protein</fullName>
    </submittedName>
</protein>
<dbReference type="Proteomes" id="UP000199155">
    <property type="component" value="Unassembled WGS sequence"/>
</dbReference>
<evidence type="ECO:0000313" key="3">
    <source>
        <dbReference type="EMBL" id="SDK59729.1"/>
    </source>
</evidence>
<reference evidence="3 4" key="1">
    <citation type="submission" date="2016-10" db="EMBL/GenBank/DDBJ databases">
        <authorList>
            <person name="de Groot N.N."/>
        </authorList>
    </citation>
    <scope>NUCLEOTIDE SEQUENCE [LARGE SCALE GENOMIC DNA]</scope>
    <source>
        <strain evidence="3 4">CGMCC 4.5727</strain>
    </source>
</reference>
<feature type="transmembrane region" description="Helical" evidence="2">
    <location>
        <begin position="273"/>
        <end position="294"/>
    </location>
</feature>
<feature type="region of interest" description="Disordered" evidence="1">
    <location>
        <begin position="74"/>
        <end position="121"/>
    </location>
</feature>
<keyword evidence="2" id="KW-0472">Membrane</keyword>
<keyword evidence="2" id="KW-1133">Transmembrane helix</keyword>
<sequence length="365" mass="38770">MPAVFVALTWGVRVCAVGTWVAVLVAGLWTMGVLAGPPPYDGPLLWGWIAAGCALGRPVLLWIRLGVESESWRWGPDEDETEPLPVGGRVSLSKGAGRGAGSPVERAGRSGRKRPRRPFSYDEEPADFAAPAWVKLRRCLALLPVAVASAAVFGLLGADLDGSSLVTRLQRAGAQAAVGTVVEQPRKVTESRDDEGTLQGHTSELRLQVPGAERPLTARGAATEGRPERGDRFELLWSPADPGLGAYVSEGDDMAARADPGWELFPARGPGEYGLFVLIIMLITACAFGLPLALAPDADELHEQAWAPWAQTGYGVVVAGTFLLQRPLLLGTGMPDNVALAVATALGFLIPLFLQITYGIRTLLR</sequence>
<dbReference type="EMBL" id="FNFF01000009">
    <property type="protein sequence ID" value="SDK59729.1"/>
    <property type="molecule type" value="Genomic_DNA"/>
</dbReference>
<gene>
    <name evidence="3" type="ORF">SAMN05421806_10959</name>
</gene>
<proteinExistence type="predicted"/>
<dbReference type="AlphaFoldDB" id="A0A1G9D754"/>
<organism evidence="3 4">
    <name type="scientific">Streptomyces indicus</name>
    <dbReference type="NCBI Taxonomy" id="417292"/>
    <lineage>
        <taxon>Bacteria</taxon>
        <taxon>Bacillati</taxon>
        <taxon>Actinomycetota</taxon>
        <taxon>Actinomycetes</taxon>
        <taxon>Kitasatosporales</taxon>
        <taxon>Streptomycetaceae</taxon>
        <taxon>Streptomyces</taxon>
    </lineage>
</organism>
<evidence type="ECO:0000313" key="4">
    <source>
        <dbReference type="Proteomes" id="UP000199155"/>
    </source>
</evidence>
<feature type="transmembrane region" description="Helical" evidence="2">
    <location>
        <begin position="337"/>
        <end position="360"/>
    </location>
</feature>
<feature type="transmembrane region" description="Helical" evidence="2">
    <location>
        <begin position="44"/>
        <end position="63"/>
    </location>
</feature>
<evidence type="ECO:0000256" key="1">
    <source>
        <dbReference type="SAM" id="MobiDB-lite"/>
    </source>
</evidence>